<keyword evidence="2" id="KW-0378">Hydrolase</keyword>
<dbReference type="Gene3D" id="3.60.40.10">
    <property type="entry name" value="PPM-type phosphatase domain"/>
    <property type="match status" value="1"/>
</dbReference>
<keyword evidence="3" id="KW-1133">Transmembrane helix</keyword>
<dbReference type="Pfam" id="PF00672">
    <property type="entry name" value="HAMP"/>
    <property type="match status" value="1"/>
</dbReference>
<dbReference type="SUPFAM" id="SSF158472">
    <property type="entry name" value="HAMP domain-like"/>
    <property type="match status" value="1"/>
</dbReference>
<dbReference type="Proteomes" id="UP001373496">
    <property type="component" value="Unassembled WGS sequence"/>
</dbReference>
<accession>A0ABU8E605</accession>
<sequence>MRRGLARWVLLLSILVIGLTLSAAVAVWVTETQVQRTQDRRDDLAQVARIESQLLTGYVDEETGLRGYLLTGEDAFLAPYARAALATPQLTADLRTSWAAVGGPAGLVDDLEAAHDVWVEHARSQIALVDAGNPDAASSVTETERGKDYFDAIRDRERAVADWVTTAEDSTADQLSGLQTRMTGLLAATLTTLLAVTVAGCVVLWRSVVAPLGRLAAATRAVAAGDLAATLPATGAPEMRSLATDVTAMRDRLAADLHGTRQALDALAQTGPAVSALRSALEPAGGVIPGVVVAARLDPAEGVLAGDWYDTVALSATRLAVVVGDVAGHGPASAVFALRLKHSLLTALRAGLAPGDALATVCGELADVPAGQFATAFVAVLDAGRGVVEHANAGHPAGQLVAAGGRWTELDTTGPLLSSVFVGRDWTTTTTAWAPGDLLLVHTDGVTEARDAAGAEFGTEGIHRAVAASGTEDPHRVVDAVAATSMRFGGSQPRRDDHTVVCLQHVPVAPAARTSSDVGRDAVSRR</sequence>
<dbReference type="PANTHER" id="PTHR43156:SF2">
    <property type="entry name" value="STAGE II SPORULATION PROTEIN E"/>
    <property type="match status" value="1"/>
</dbReference>
<name>A0ABU8E605_9ACTN</name>
<dbReference type="InterPro" id="IPR036457">
    <property type="entry name" value="PPM-type-like_dom_sf"/>
</dbReference>
<evidence type="ECO:0000313" key="6">
    <source>
        <dbReference type="Proteomes" id="UP001373496"/>
    </source>
</evidence>
<feature type="domain" description="HAMP" evidence="4">
    <location>
        <begin position="206"/>
        <end position="258"/>
    </location>
</feature>
<keyword evidence="6" id="KW-1185">Reference proteome</keyword>
<dbReference type="InterPro" id="IPR007891">
    <property type="entry name" value="CHASE3"/>
</dbReference>
<dbReference type="SUPFAM" id="SSF81606">
    <property type="entry name" value="PP2C-like"/>
    <property type="match status" value="1"/>
</dbReference>
<gene>
    <name evidence="5" type="ORF">UXQ13_11465</name>
</gene>
<evidence type="ECO:0000256" key="2">
    <source>
        <dbReference type="ARBA" id="ARBA00022801"/>
    </source>
</evidence>
<dbReference type="InterPro" id="IPR052016">
    <property type="entry name" value="Bact_Sigma-Reg"/>
</dbReference>
<dbReference type="RefSeq" id="WP_336392316.1">
    <property type="nucleotide sequence ID" value="NZ_JBAPLV010000011.1"/>
</dbReference>
<evidence type="ECO:0000313" key="5">
    <source>
        <dbReference type="EMBL" id="MEI4279082.1"/>
    </source>
</evidence>
<dbReference type="Pfam" id="PF05227">
    <property type="entry name" value="CHASE3"/>
    <property type="match status" value="1"/>
</dbReference>
<dbReference type="CDD" id="cd19410">
    <property type="entry name" value="HK9-like_sensor"/>
    <property type="match status" value="1"/>
</dbReference>
<evidence type="ECO:0000259" key="4">
    <source>
        <dbReference type="PROSITE" id="PS50885"/>
    </source>
</evidence>
<reference evidence="5 6" key="1">
    <citation type="submission" date="2024-03" db="EMBL/GenBank/DDBJ databases">
        <title>Draft genome sequence of Klenkia terrae.</title>
        <authorList>
            <person name="Duangmal K."/>
            <person name="Chantavorakit T."/>
        </authorList>
    </citation>
    <scope>NUCLEOTIDE SEQUENCE [LARGE SCALE GENOMIC DNA]</scope>
    <source>
        <strain evidence="5 6">JCM 17786</strain>
    </source>
</reference>
<keyword evidence="3" id="KW-0472">Membrane</keyword>
<dbReference type="PANTHER" id="PTHR43156">
    <property type="entry name" value="STAGE II SPORULATION PROTEIN E-RELATED"/>
    <property type="match status" value="1"/>
</dbReference>
<dbReference type="Gene3D" id="6.10.340.10">
    <property type="match status" value="1"/>
</dbReference>
<proteinExistence type="predicted"/>
<evidence type="ECO:0000256" key="1">
    <source>
        <dbReference type="ARBA" id="ARBA00022692"/>
    </source>
</evidence>
<dbReference type="InterPro" id="IPR001932">
    <property type="entry name" value="PPM-type_phosphatase-like_dom"/>
</dbReference>
<protein>
    <submittedName>
        <fullName evidence="5">SpoIIE family protein phosphatase</fullName>
    </submittedName>
</protein>
<keyword evidence="1" id="KW-0812">Transmembrane</keyword>
<organism evidence="5 6">
    <name type="scientific">Klenkia terrae</name>
    <dbReference type="NCBI Taxonomy" id="1052259"/>
    <lineage>
        <taxon>Bacteria</taxon>
        <taxon>Bacillati</taxon>
        <taxon>Actinomycetota</taxon>
        <taxon>Actinomycetes</taxon>
        <taxon>Geodermatophilales</taxon>
        <taxon>Geodermatophilaceae</taxon>
        <taxon>Klenkia</taxon>
    </lineage>
</organism>
<comment type="caution">
    <text evidence="5">The sequence shown here is derived from an EMBL/GenBank/DDBJ whole genome shotgun (WGS) entry which is preliminary data.</text>
</comment>
<dbReference type="Pfam" id="PF07228">
    <property type="entry name" value="SpoIIE"/>
    <property type="match status" value="1"/>
</dbReference>
<dbReference type="SMART" id="SM00331">
    <property type="entry name" value="PP2C_SIG"/>
    <property type="match status" value="1"/>
</dbReference>
<dbReference type="InterPro" id="IPR003660">
    <property type="entry name" value="HAMP_dom"/>
</dbReference>
<evidence type="ECO:0000256" key="3">
    <source>
        <dbReference type="ARBA" id="ARBA00022989"/>
    </source>
</evidence>
<dbReference type="SMART" id="SM00304">
    <property type="entry name" value="HAMP"/>
    <property type="match status" value="1"/>
</dbReference>
<dbReference type="PROSITE" id="PS50885">
    <property type="entry name" value="HAMP"/>
    <property type="match status" value="1"/>
</dbReference>
<dbReference type="EMBL" id="JBAPLV010000011">
    <property type="protein sequence ID" value="MEI4279082.1"/>
    <property type="molecule type" value="Genomic_DNA"/>
</dbReference>